<dbReference type="PANTHER" id="PTHR21597:SF0">
    <property type="entry name" value="THO COMPLEX SUBUNIT 2"/>
    <property type="match status" value="1"/>
</dbReference>
<dbReference type="GO" id="GO:0006397">
    <property type="term" value="P:mRNA processing"/>
    <property type="evidence" value="ECO:0007669"/>
    <property type="project" value="InterPro"/>
</dbReference>
<sequence>MASSDIFKQTNWERSGKSEFLRQCKKALKDSQSPLFTKSDRKASISHAVYELLAHGVRGHLRKDSVLSALSDLAYLHSDMPSIILDVIGVLDAETSANAGDSAMEERQVFCHIVKGTEKFLSEKLLKERLEIDTLQEVGTVKNRNFYTKFIKKILSGSRFEVLQGQEKCQRNGNPSFETRPDQDKLFIPLLQAYMPDGQIICEVLGYKYSHYADIGTPESLYKVTAILLQNSVISLDEIYSWLSPSDKTIIADWETEMTNAKEFVRKLNIVSTNKDKEPENEPEKDVPQDKFTNNQKFGLCEALLGVGDWITAQQLIKKLPDQCTIVHEPIARALCKLIHSIIEPVYAAKCSKAYIKRKQVPPNPNRLAPPQVTSFHKLRVHAFPMFIALGPSLYYDPVLLYKLIRLMKAILQDAGVDAAQPPAAGSDAELLYHDILSLMDAAVLPALSYLDCNCCVAEEIWTVLKFFPYQYRFSLYARWKNETYLTQPKMIQKRGAAQKQIKALMKRVSKENVKPILLQIQIYDNLIGPVVDSLKYLTSLSYDVLGYCLVEALAQADRDRFKHDGTSLSMWLQSLASFCGAIYKKYNIELSGLLQYVANQLKAHKSLDLLILKEVVQKMAGIEAAEEMTNDQLSAMCLRGEAGYFSQVRNTKKSSQRLKDALASNDLSVALCLLMAQQKHCVIYRETAHSHLKLVGKLYDQCQDTLVQFGTFLGSTYTVEEYMERLPSIHSMLQEYHIHSDVAFFLARPMFSHQINQKYDQLRKADPNTKKLTTTQKLSKYLEATASVMVPIVESVRPLHPPKVWEDVSPQFLVTFWSLSMYDLQVPAESYQKEIAKLQIAGESSDGNASKGKKEQERYLALIDKLQDERKKQQEHVDKTLHRLSQEKDSWFLSRSTITQFLQLCLFPRCTFTALDAIFCAKFVHTIHSLKTANFSTLLCYDRIFCDITNSVTSCTENEATRYGRFLCAMLETVMRWHADQAVFNKECANFPGFVTKFRVSNQFSEANDHVGYENYRHVCHKWHYKITKAMVFCLDSKDYMQIRNSLIILMKILPHFPVLTKLSQIIEKKVEKVKDEEKNQRQDLYILAASYIGQLKAKASQMIRESDFHQVADKPAKEASTTEKVVNGDSKAGE</sequence>
<dbReference type="EMBL" id="AJWK01020543">
    <property type="status" value="NOT_ANNOTATED_CDS"/>
    <property type="molecule type" value="Genomic_DNA"/>
</dbReference>
<keyword evidence="4" id="KW-0539">Nucleus</keyword>
<name>A0A1B0CNM9_LUTLO</name>
<evidence type="ECO:0000256" key="1">
    <source>
        <dbReference type="ARBA" id="ARBA00004123"/>
    </source>
</evidence>
<evidence type="ECO:0000313" key="13">
    <source>
        <dbReference type="Proteomes" id="UP000092461"/>
    </source>
</evidence>
<feature type="domain" description="THO complex subunitTHOC2 N-terminal" evidence="9">
    <location>
        <begin position="515"/>
        <end position="577"/>
    </location>
</feature>
<dbReference type="EnsemblMetazoa" id="LLOJ006351-RA">
    <property type="protein sequence ID" value="LLOJ006351-PA"/>
    <property type="gene ID" value="LLOJ006351"/>
</dbReference>
<evidence type="ECO:0000256" key="2">
    <source>
        <dbReference type="ARBA" id="ARBA00007857"/>
    </source>
</evidence>
<reference evidence="12" key="3">
    <citation type="submission" date="2020-05" db="UniProtKB">
        <authorList>
            <consortium name="EnsemblMetazoa"/>
        </authorList>
    </citation>
    <scope>IDENTIFICATION</scope>
    <source>
        <strain evidence="12">Jacobina</strain>
    </source>
</reference>
<keyword evidence="6" id="KW-0175">Coiled coil</keyword>
<keyword evidence="13" id="KW-1185">Reference proteome</keyword>
<feature type="region of interest" description="Disordered" evidence="7">
    <location>
        <begin position="1111"/>
        <end position="1136"/>
    </location>
</feature>
<comment type="similarity">
    <text evidence="2">Belongs to the THOC2 family.</text>
</comment>
<protein>
    <recommendedName>
        <fullName evidence="3">THO complex subunit 2</fullName>
    </recommendedName>
</protein>
<dbReference type="Pfam" id="PF11732">
    <property type="entry name" value="Thoc2"/>
    <property type="match status" value="1"/>
</dbReference>
<evidence type="ECO:0000259" key="9">
    <source>
        <dbReference type="Pfam" id="PF11732"/>
    </source>
</evidence>
<comment type="subcellular location">
    <subcellularLocation>
        <location evidence="1">Nucleus</location>
    </subcellularLocation>
</comment>
<dbReference type="InterPro" id="IPR021726">
    <property type="entry name" value="THO_THOC2_N"/>
</dbReference>
<reference evidence="11" key="2">
    <citation type="journal article" date="2020" name="BMC">
        <title>Leishmania infection induces a limited differential gene expression in the sand fly midgut.</title>
        <authorList>
            <person name="Coutinho-Abreu I.V."/>
            <person name="Serafim T.D."/>
            <person name="Meneses C."/>
            <person name="Kamhawi S."/>
            <person name="Oliveira F."/>
            <person name="Valenzuela J.G."/>
        </authorList>
    </citation>
    <scope>NUCLEOTIDE SEQUENCE</scope>
    <source>
        <strain evidence="11">Jacobina</strain>
        <tissue evidence="11">Midgut</tissue>
    </source>
</reference>
<evidence type="ECO:0000256" key="4">
    <source>
        <dbReference type="ARBA" id="ARBA00023242"/>
    </source>
</evidence>
<proteinExistence type="inferred from homology"/>
<feature type="domain" description="THO complex subunitTHOC2 C-terminal" evidence="8">
    <location>
        <begin position="806"/>
        <end position="1097"/>
    </location>
</feature>
<evidence type="ECO:0000313" key="11">
    <source>
        <dbReference type="EMBL" id="MBC1173751.1"/>
    </source>
</evidence>
<evidence type="ECO:0000256" key="3">
    <source>
        <dbReference type="ARBA" id="ARBA00019596"/>
    </source>
</evidence>
<reference evidence="13" key="1">
    <citation type="submission" date="2012-05" db="EMBL/GenBank/DDBJ databases">
        <title>Whole Genome Assembly of Lutzomyia longipalpis.</title>
        <authorList>
            <person name="Richards S."/>
            <person name="Qu C."/>
            <person name="Dillon R."/>
            <person name="Worley K."/>
            <person name="Scherer S."/>
            <person name="Batterton M."/>
            <person name="Taylor A."/>
            <person name="Hawes A."/>
            <person name="Hernandez B."/>
            <person name="Kovar C."/>
            <person name="Mandapat C."/>
            <person name="Pham C."/>
            <person name="Qu C."/>
            <person name="Jing C."/>
            <person name="Bess C."/>
            <person name="Bandaranaike D."/>
            <person name="Ngo D."/>
            <person name="Ongeri F."/>
            <person name="Arias F."/>
            <person name="Lara F."/>
            <person name="Weissenberger G."/>
            <person name="Kamau G."/>
            <person name="Han H."/>
            <person name="Shen H."/>
            <person name="Dinh H."/>
            <person name="Khalil I."/>
            <person name="Jones J."/>
            <person name="Shafer J."/>
            <person name="Jayaseelan J."/>
            <person name="Quiroz J."/>
            <person name="Blankenburg K."/>
            <person name="Nguyen L."/>
            <person name="Jackson L."/>
            <person name="Francisco L."/>
            <person name="Tang L.-Y."/>
            <person name="Pu L.-L."/>
            <person name="Perales L."/>
            <person name="Lorensuhewa L."/>
            <person name="Munidasa M."/>
            <person name="Coyle M."/>
            <person name="Taylor M."/>
            <person name="Puazo M."/>
            <person name="Firestine M."/>
            <person name="Scheel M."/>
            <person name="Javaid M."/>
            <person name="Wang M."/>
            <person name="Li M."/>
            <person name="Tabassum N."/>
            <person name="Saada N."/>
            <person name="Osuji N."/>
            <person name="Aqrawi P."/>
            <person name="Fu Q."/>
            <person name="Thornton R."/>
            <person name="Raj R."/>
            <person name="Goodspeed R."/>
            <person name="Mata R."/>
            <person name="Najjar R."/>
            <person name="Gubbala S."/>
            <person name="Lee S."/>
            <person name="Denson S."/>
            <person name="Patil S."/>
            <person name="Macmil S."/>
            <person name="Qi S."/>
            <person name="Matskevitch T."/>
            <person name="Palculict T."/>
            <person name="Mathew T."/>
            <person name="Vee V."/>
            <person name="Velamala V."/>
            <person name="Korchina V."/>
            <person name="Cai W."/>
            <person name="Liu W."/>
            <person name="Dai W."/>
            <person name="Zou X."/>
            <person name="Zhu Y."/>
            <person name="Zhang Y."/>
            <person name="Wu Y.-Q."/>
            <person name="Xin Y."/>
            <person name="Nazarath L."/>
            <person name="Kovar C."/>
            <person name="Han Y."/>
            <person name="Muzny D."/>
            <person name="Gibbs R."/>
        </authorList>
    </citation>
    <scope>NUCLEOTIDE SEQUENCE [LARGE SCALE GENOMIC DNA]</scope>
    <source>
        <strain evidence="13">Jacobina</strain>
    </source>
</reference>
<evidence type="ECO:0000313" key="12">
    <source>
        <dbReference type="EnsemblMetazoa" id="LLOJ006351-PA"/>
    </source>
</evidence>
<evidence type="ECO:0000256" key="5">
    <source>
        <dbReference type="ARBA" id="ARBA00047033"/>
    </source>
</evidence>
<dbReference type="GO" id="GO:0006406">
    <property type="term" value="P:mRNA export from nucleus"/>
    <property type="evidence" value="ECO:0007669"/>
    <property type="project" value="InterPro"/>
</dbReference>
<feature type="coiled-coil region" evidence="6">
    <location>
        <begin position="857"/>
        <end position="884"/>
    </location>
</feature>
<comment type="subunit">
    <text evidence="5">Component of the THO subcomplex, which is composed of THOC1, THOC2, THOC3, THOC5, THOC6 and THOC7. The THO subcomplex interacts with DDX39B to form the THO-DDX39B complex which multimerizes into a 28-subunit tetrameric assembly. Component of the transcription/export (TREX) complex at least composed of ALYREF/THOC4, DDX39B, SARNP/CIP29, CHTOP and the THO subcomplex; in the complex interacts with THOC1, THOC3, THOC5, THOC7 and DDX39B. TREX seems to have a dynamic structure involving ATP-dependent remodeling. Interacts with POLDIP3 and ZC3H11A.</text>
</comment>
<dbReference type="EMBL" id="AJWK01020541">
    <property type="status" value="NOT_ANNOTATED_CDS"/>
    <property type="molecule type" value="Genomic_DNA"/>
</dbReference>
<feature type="domain" description="THO complex subunit 2 N-terminal" evidence="10">
    <location>
        <begin position="199"/>
        <end position="353"/>
    </location>
</feature>
<dbReference type="Proteomes" id="UP000092461">
    <property type="component" value="Unassembled WGS sequence"/>
</dbReference>
<dbReference type="VEuPathDB" id="VectorBase:LLONM1_010740"/>
<evidence type="ECO:0000256" key="7">
    <source>
        <dbReference type="SAM" id="MobiDB-lite"/>
    </source>
</evidence>
<dbReference type="EMBL" id="GITU01005048">
    <property type="protein sequence ID" value="MBC1173751.1"/>
    <property type="molecule type" value="Transcribed_RNA"/>
</dbReference>
<feature type="compositionally biased region" description="Basic and acidic residues" evidence="7">
    <location>
        <begin position="1111"/>
        <end position="1123"/>
    </location>
</feature>
<dbReference type="InterPro" id="IPR032302">
    <property type="entry name" value="THOC2_N"/>
</dbReference>
<dbReference type="AlphaFoldDB" id="A0A1B0CNM9"/>
<dbReference type="EMBL" id="AJWK01020542">
    <property type="status" value="NOT_ANNOTATED_CDS"/>
    <property type="molecule type" value="Genomic_DNA"/>
</dbReference>
<accession>A0A1B0CNM9</accession>
<dbReference type="Pfam" id="PF11262">
    <property type="entry name" value="Tho2"/>
    <property type="match status" value="1"/>
</dbReference>
<dbReference type="InterPro" id="IPR021418">
    <property type="entry name" value="THO_THOC2_C"/>
</dbReference>
<dbReference type="GO" id="GO:0003729">
    <property type="term" value="F:mRNA binding"/>
    <property type="evidence" value="ECO:0007669"/>
    <property type="project" value="TreeGrafter"/>
</dbReference>
<evidence type="ECO:0000256" key="6">
    <source>
        <dbReference type="SAM" id="Coils"/>
    </source>
</evidence>
<dbReference type="VEuPathDB" id="VectorBase:LLOJ006351"/>
<evidence type="ECO:0000259" key="8">
    <source>
        <dbReference type="Pfam" id="PF11262"/>
    </source>
</evidence>
<dbReference type="Pfam" id="PF16134">
    <property type="entry name" value="THOC2_N"/>
    <property type="match status" value="1"/>
</dbReference>
<dbReference type="InterPro" id="IPR040007">
    <property type="entry name" value="Tho2"/>
</dbReference>
<organism evidence="12 13">
    <name type="scientific">Lutzomyia longipalpis</name>
    <name type="common">Sand fly</name>
    <dbReference type="NCBI Taxonomy" id="7200"/>
    <lineage>
        <taxon>Eukaryota</taxon>
        <taxon>Metazoa</taxon>
        <taxon>Ecdysozoa</taxon>
        <taxon>Arthropoda</taxon>
        <taxon>Hexapoda</taxon>
        <taxon>Insecta</taxon>
        <taxon>Pterygota</taxon>
        <taxon>Neoptera</taxon>
        <taxon>Endopterygota</taxon>
        <taxon>Diptera</taxon>
        <taxon>Nematocera</taxon>
        <taxon>Psychodoidea</taxon>
        <taxon>Psychodidae</taxon>
        <taxon>Lutzomyia</taxon>
        <taxon>Lutzomyia</taxon>
    </lineage>
</organism>
<evidence type="ECO:0000259" key="10">
    <source>
        <dbReference type="Pfam" id="PF16134"/>
    </source>
</evidence>
<dbReference type="GO" id="GO:0000445">
    <property type="term" value="C:THO complex part of transcription export complex"/>
    <property type="evidence" value="ECO:0007669"/>
    <property type="project" value="TreeGrafter"/>
</dbReference>
<dbReference type="PANTHER" id="PTHR21597">
    <property type="entry name" value="THO2 PROTEIN"/>
    <property type="match status" value="1"/>
</dbReference>